<dbReference type="RefSeq" id="WP_187243671.1">
    <property type="nucleotide sequence ID" value="NZ_BAAAOK010000013.1"/>
</dbReference>
<feature type="region of interest" description="Disordered" evidence="1">
    <location>
        <begin position="1"/>
        <end position="73"/>
    </location>
</feature>
<accession>A0ABR7LP76</accession>
<keyword evidence="3" id="KW-1185">Reference proteome</keyword>
<organism evidence="2 3">
    <name type="scientific">Actinomadura alba</name>
    <dbReference type="NCBI Taxonomy" id="406431"/>
    <lineage>
        <taxon>Bacteria</taxon>
        <taxon>Bacillati</taxon>
        <taxon>Actinomycetota</taxon>
        <taxon>Actinomycetes</taxon>
        <taxon>Streptosporangiales</taxon>
        <taxon>Thermomonosporaceae</taxon>
        <taxon>Actinomadura</taxon>
    </lineage>
</organism>
<sequence>MWHMTAGASDGAPGTSSRAGEGPDVGVRLDSRWSKAIEPYDPTPARRCGCQGLTPPEAASRTADGGRGRTGKNVRDRLAALLLGRDPVHPRTQW</sequence>
<dbReference type="Proteomes" id="UP000805614">
    <property type="component" value="Unassembled WGS sequence"/>
</dbReference>
<name>A0ABR7LP76_9ACTN</name>
<evidence type="ECO:0000313" key="3">
    <source>
        <dbReference type="Proteomes" id="UP000805614"/>
    </source>
</evidence>
<evidence type="ECO:0000313" key="2">
    <source>
        <dbReference type="EMBL" id="MBC6466658.1"/>
    </source>
</evidence>
<evidence type="ECO:0000256" key="1">
    <source>
        <dbReference type="SAM" id="MobiDB-lite"/>
    </source>
</evidence>
<dbReference type="EMBL" id="JABVEC010000009">
    <property type="protein sequence ID" value="MBC6466658.1"/>
    <property type="molecule type" value="Genomic_DNA"/>
</dbReference>
<gene>
    <name evidence="2" type="ORF">HKK74_14255</name>
</gene>
<protein>
    <submittedName>
        <fullName evidence="2">Uncharacterized protein</fullName>
    </submittedName>
</protein>
<reference evidence="2 3" key="1">
    <citation type="submission" date="2020-06" db="EMBL/GenBank/DDBJ databases">
        <title>Actinomadura xiongansis sp. nov., isolated from soil of Baiyangdian.</title>
        <authorList>
            <person name="Zhang X."/>
        </authorList>
    </citation>
    <scope>NUCLEOTIDE SEQUENCE [LARGE SCALE GENOMIC DNA]</scope>
    <source>
        <strain evidence="2 3">HBUM206468</strain>
    </source>
</reference>
<comment type="caution">
    <text evidence="2">The sequence shown here is derived from an EMBL/GenBank/DDBJ whole genome shotgun (WGS) entry which is preliminary data.</text>
</comment>
<proteinExistence type="predicted"/>